<feature type="compositionally biased region" description="Basic and acidic residues" evidence="1">
    <location>
        <begin position="1021"/>
        <end position="1032"/>
    </location>
</feature>
<feature type="region of interest" description="Disordered" evidence="1">
    <location>
        <begin position="1262"/>
        <end position="1620"/>
    </location>
</feature>
<name>A0A5C3FDP2_9BASI</name>
<reference evidence="3 4" key="1">
    <citation type="submission" date="2018-03" db="EMBL/GenBank/DDBJ databases">
        <authorList>
            <person name="Guldener U."/>
        </authorList>
    </citation>
    <scope>NUCLEOTIDE SEQUENCE [LARGE SCALE GENOMIC DNA]</scope>
    <source>
        <strain evidence="3 4">DAOM196992</strain>
    </source>
</reference>
<feature type="region of interest" description="Disordered" evidence="1">
    <location>
        <begin position="976"/>
        <end position="1234"/>
    </location>
</feature>
<dbReference type="EMBL" id="OOIP01000028">
    <property type="protein sequence ID" value="SPO41479.1"/>
    <property type="molecule type" value="Genomic_DNA"/>
</dbReference>
<protein>
    <submittedName>
        <fullName evidence="3">Uncharacterized protein</fullName>
    </submittedName>
</protein>
<feature type="compositionally biased region" description="Polar residues" evidence="1">
    <location>
        <begin position="1709"/>
        <end position="1722"/>
    </location>
</feature>
<feature type="compositionally biased region" description="Low complexity" evidence="1">
    <location>
        <begin position="1676"/>
        <end position="1701"/>
    </location>
</feature>
<keyword evidence="2" id="KW-0812">Transmembrane</keyword>
<feature type="region of interest" description="Disordered" evidence="1">
    <location>
        <begin position="232"/>
        <end position="495"/>
    </location>
</feature>
<keyword evidence="2" id="KW-0472">Membrane</keyword>
<dbReference type="Proteomes" id="UP000323386">
    <property type="component" value="Unassembled WGS sequence"/>
</dbReference>
<feature type="compositionally biased region" description="Basic residues" evidence="1">
    <location>
        <begin position="1169"/>
        <end position="1181"/>
    </location>
</feature>
<evidence type="ECO:0000313" key="4">
    <source>
        <dbReference type="Proteomes" id="UP000323386"/>
    </source>
</evidence>
<sequence>MNGQLRTDHPSVRTPQRTSSLHASRGSSSRRTSARASRPHEPASSSSGGAFLGDDGNEAGSQLLPSTRQAADPAPEVPRTLPFPSRQEGGSQSEDATGHAPETSAQGAAPYTSAHRRVSSGGGHSRQGSHPYPSLHGLAGISDPVSPSLHGTFGRSSHGSILVDRDPASAAPPNDASSSVSRRQSSPTEQSAFGLLATQRAQAGTTRQQSEIHQYLERGKRQQRIDALERELNLPASPLSTEAEEELRSVGSRSPSAPERWERPGPGAGGRDGNRSRSSVQTFGLFARGSTDDSPAHHHHHHREHTATNTTNTHTDTTDTTTSGHARSGDDSARDRSETTGSRVSRDSRPSDRGYGVGEMGGDEHFSPPTRMLEPEQLAASPGRSDPYGSPNVGQPSRGPESRRSMSSPEAFTDPRPISQISSATVHGQGRGLALATTTSAGGSRRRPLSRLASAHETVEAEGSLRERSMSSPEARSGAVRMQAQPSIVQHRDEHGPRQLVGLVRSASVSVWTPTLGKPPSGMPTGQRASFLDGGEQANAVRPARGGGWLGHRLRQSSASRPSATSSGRPRLDSLRARRDPSSQFASRSASLSAQRAQQQRSKERYHFSQVYESRPRFPEEPFASSLQGLEIDSRWARLHHALLPLLVFYHIPLTLFLDFHALFALVEVAVHPDSGQAGATTAWWVAVGIYAASLALWFVGVVIIYEALWQYARRWSVGRPLALPVYLSAPARNLTSIRSFSLFSLLHSARVMAARRDFAIETFWFYSQNWPTVLTLLPRAALCVVLLVLYRTSGPPLATEGTREATIFNAATGRLTTYTFVILLVNAAWAAWRLAVLVASWIGLLVMLGWRSVSERNKDGYSFGSLAGPEHRREGSRRHLFQASDLEDERAHPSDAADAIHQLPRWAWKLRAEDRLRTLLLDASSDAAGDLSGDGVGYGDDPYATRPNSEMVETARWSRLYPADDQPTSMAQVMREGGADADHQMAGHRGQTDPPPAMAPGGGSGLPVPAPAIAFPQDSFDDRDPLDDRLPARAAGGDDASDHYSPVPTPIGRTTRSREQLRSDSLGRAAAWTTLPATASASMPAGADLDLPDRHYGEGSNDDYALYRPTPPTFEPITLASSEDASPDEPSPSDSPILSGRRRIVSMQSSDLHSTNAVLSDMSSPVATRRRASRGQKRPRSSPSAEGHDPEAGATSGAEASQRQGSADVDDAAGSEVGHGAVQGAQGPRGQEHGDVVVNLVEVPLTPAAFSRDAASIILRQSRTRSKDAVADGAESQAPAESRKGSQRAPPSPRMDALLGQDDKATSSPSGSHGFHKLDGSPNLDNGSFSDVKHGNNGGSVSSTMGLGLMGQGSLPRKWPARRWSLTGSRPQSGEGAPSAEASSGAGAGGSKTSPLPSFAGLLPFGGSRNSSRKNVTALDGGASSDELHGVDPEQSRRAGRDSWLSGKDGSHPGSRQSGGGGDGWWTTLFGSTSSISLSRRTELAADVTVATPEKGSPSRRQEQMDPQPSPPSAAAPSWHSTPKASRPTLGADPMPALAGQPLPATPMANATTTTMAEADADAPAGAGAAAPARAALMARTGSSDNSRGSQDSTMSDDSEEGRLWASFPDQSRRHPPGLIALSIEQQIAEARAAAAAYASSLSPSSAAEDTSTSTSTPRPVSIASPALATPPPAGSSSPHMASLSSSLSEMPLSPSLGGLHAIREESWSSSLESGADTSASDAGDESRPSLPRRRGVLHDEPLEHLTNGPERSEAEVATPRH</sequence>
<organism evidence="3 4">
    <name type="scientific">Pseudozyma flocculosa</name>
    <dbReference type="NCBI Taxonomy" id="84751"/>
    <lineage>
        <taxon>Eukaryota</taxon>
        <taxon>Fungi</taxon>
        <taxon>Dikarya</taxon>
        <taxon>Basidiomycota</taxon>
        <taxon>Ustilaginomycotina</taxon>
        <taxon>Ustilaginomycetes</taxon>
        <taxon>Ustilaginales</taxon>
        <taxon>Ustilaginaceae</taxon>
        <taxon>Pseudozyma</taxon>
    </lineage>
</organism>
<feature type="compositionally biased region" description="Low complexity" evidence="1">
    <location>
        <begin position="17"/>
        <end position="36"/>
    </location>
</feature>
<gene>
    <name evidence="3" type="ORF">PSFLO_06961</name>
</gene>
<feature type="compositionally biased region" description="Polar residues" evidence="1">
    <location>
        <begin position="1147"/>
        <end position="1167"/>
    </location>
</feature>
<accession>A0A5C3FDP2</accession>
<feature type="transmembrane region" description="Helical" evidence="2">
    <location>
        <begin position="684"/>
        <end position="706"/>
    </location>
</feature>
<feature type="compositionally biased region" description="Low complexity" evidence="1">
    <location>
        <begin position="582"/>
        <end position="600"/>
    </location>
</feature>
<keyword evidence="4" id="KW-1185">Reference proteome</keyword>
<feature type="compositionally biased region" description="Low complexity" evidence="1">
    <location>
        <begin position="1374"/>
        <end position="1386"/>
    </location>
</feature>
<feature type="compositionally biased region" description="Basic and acidic residues" evidence="1">
    <location>
        <begin position="570"/>
        <end position="581"/>
    </location>
</feature>
<feature type="region of interest" description="Disordered" evidence="1">
    <location>
        <begin position="1"/>
        <end position="210"/>
    </location>
</feature>
<feature type="compositionally biased region" description="Polar residues" evidence="1">
    <location>
        <begin position="1583"/>
        <end position="1595"/>
    </location>
</feature>
<dbReference type="OrthoDB" id="2575061at2759"/>
<feature type="compositionally biased region" description="Basic and acidic residues" evidence="1">
    <location>
        <begin position="1"/>
        <end position="11"/>
    </location>
</feature>
<evidence type="ECO:0000256" key="1">
    <source>
        <dbReference type="SAM" id="MobiDB-lite"/>
    </source>
</evidence>
<feature type="compositionally biased region" description="Polar residues" evidence="1">
    <location>
        <begin position="1470"/>
        <end position="1480"/>
    </location>
</feature>
<feature type="compositionally biased region" description="Polar residues" evidence="1">
    <location>
        <begin position="59"/>
        <end position="69"/>
    </location>
</feature>
<feature type="compositionally biased region" description="Low complexity" evidence="1">
    <location>
        <begin position="556"/>
        <end position="569"/>
    </location>
</feature>
<feature type="region of interest" description="Disordered" evidence="1">
    <location>
        <begin position="1634"/>
        <end position="1763"/>
    </location>
</feature>
<feature type="compositionally biased region" description="Low complexity" evidence="1">
    <location>
        <begin position="197"/>
        <end position="209"/>
    </location>
</feature>
<feature type="compositionally biased region" description="Low complexity" evidence="1">
    <location>
        <begin position="307"/>
        <end position="322"/>
    </location>
</feature>
<feature type="compositionally biased region" description="Low complexity" evidence="1">
    <location>
        <begin position="1634"/>
        <end position="1658"/>
    </location>
</feature>
<keyword evidence="2" id="KW-1133">Transmembrane helix</keyword>
<feature type="compositionally biased region" description="Basic and acidic residues" evidence="1">
    <location>
        <begin position="1427"/>
        <end position="1442"/>
    </location>
</feature>
<feature type="compositionally biased region" description="Low complexity" evidence="1">
    <location>
        <begin position="168"/>
        <end position="186"/>
    </location>
</feature>
<feature type="region of interest" description="Disordered" evidence="1">
    <location>
        <begin position="539"/>
        <end position="603"/>
    </location>
</feature>
<feature type="compositionally biased region" description="Basic and acidic residues" evidence="1">
    <location>
        <begin position="457"/>
        <end position="469"/>
    </location>
</feature>
<evidence type="ECO:0000256" key="2">
    <source>
        <dbReference type="SAM" id="Phobius"/>
    </source>
</evidence>
<feature type="compositionally biased region" description="Low complexity" evidence="1">
    <location>
        <begin position="1543"/>
        <end position="1582"/>
    </location>
</feature>
<feature type="compositionally biased region" description="Basic and acidic residues" evidence="1">
    <location>
        <begin position="327"/>
        <end position="352"/>
    </location>
</feature>
<evidence type="ECO:0000313" key="3">
    <source>
        <dbReference type="EMBL" id="SPO41479.1"/>
    </source>
</evidence>
<proteinExistence type="predicted"/>